<evidence type="ECO:0000256" key="9">
    <source>
        <dbReference type="ARBA" id="ARBA00023027"/>
    </source>
</evidence>
<keyword evidence="5 11" id="KW-0808">Transferase</keyword>
<sequence length="198" mass="22271">MALKKIGLLGGSFDPVHRAHIALATAARDSLLLDEVQLIPAADPWQRAPLKATARQRCDMLRLAMQAQPKLVINLIEIERGGKTYTIDTLESLPRNAQYFWVLGTDQLANFCSWHRWEDILIYAHLVVAKRPGTALEAPAPLQYLLDTLKKPIIELPFEPMPVSATHIRNAIASKTAIESFVDPAVEQYIQQHRLYQS</sequence>
<evidence type="ECO:0000259" key="12">
    <source>
        <dbReference type="Pfam" id="PF01467"/>
    </source>
</evidence>
<evidence type="ECO:0000256" key="8">
    <source>
        <dbReference type="ARBA" id="ARBA00022840"/>
    </source>
</evidence>
<evidence type="ECO:0000256" key="7">
    <source>
        <dbReference type="ARBA" id="ARBA00022741"/>
    </source>
</evidence>
<keyword evidence="7 11" id="KW-0547">Nucleotide-binding</keyword>
<evidence type="ECO:0000256" key="3">
    <source>
        <dbReference type="ARBA" id="ARBA00009014"/>
    </source>
</evidence>
<accession>A0A842HN94</accession>
<dbReference type="NCBIfam" id="NF000840">
    <property type="entry name" value="PRK00071.1-3"/>
    <property type="match status" value="1"/>
</dbReference>
<reference evidence="13 14" key="1">
    <citation type="submission" date="2020-08" db="EMBL/GenBank/DDBJ databases">
        <title>Paraeoetvoesia sp. YC-7-48 draft genome sequence.</title>
        <authorList>
            <person name="Yao L."/>
        </authorList>
    </citation>
    <scope>NUCLEOTIDE SEQUENCE [LARGE SCALE GENOMIC DNA]</scope>
    <source>
        <strain evidence="14">YC-7-48</strain>
    </source>
</reference>
<dbReference type="PANTHER" id="PTHR39321:SF3">
    <property type="entry name" value="PHOSPHOPANTETHEINE ADENYLYLTRANSFERASE"/>
    <property type="match status" value="1"/>
</dbReference>
<dbReference type="AlphaFoldDB" id="A0A842HN94"/>
<evidence type="ECO:0000256" key="1">
    <source>
        <dbReference type="ARBA" id="ARBA00002324"/>
    </source>
</evidence>
<comment type="pathway">
    <text evidence="2 11">Cofactor biosynthesis; NAD(+) biosynthesis; deamido-NAD(+) from nicotinate D-ribonucleotide: step 1/1.</text>
</comment>
<dbReference type="RefSeq" id="WP_185780018.1">
    <property type="nucleotide sequence ID" value="NZ_JACJUU010000007.1"/>
</dbReference>
<evidence type="ECO:0000313" key="13">
    <source>
        <dbReference type="EMBL" id="MBC2770339.1"/>
    </source>
</evidence>
<comment type="similarity">
    <text evidence="3 11">Belongs to the NadD family.</text>
</comment>
<protein>
    <recommendedName>
        <fullName evidence="11">Probable nicotinate-nucleotide adenylyltransferase</fullName>
        <ecNumber evidence="11">2.7.7.18</ecNumber>
    </recommendedName>
    <alternativeName>
        <fullName evidence="11">Deamido-NAD(+) diphosphorylase</fullName>
    </alternativeName>
    <alternativeName>
        <fullName evidence="11">Deamido-NAD(+) pyrophosphorylase</fullName>
    </alternativeName>
    <alternativeName>
        <fullName evidence="11">Nicotinate mononucleotide adenylyltransferase</fullName>
        <shortName evidence="11">NaMN adenylyltransferase</shortName>
    </alternativeName>
</protein>
<evidence type="ECO:0000256" key="10">
    <source>
        <dbReference type="ARBA" id="ARBA00048721"/>
    </source>
</evidence>
<keyword evidence="6 11" id="KW-0548">Nucleotidyltransferase</keyword>
<keyword evidence="9 11" id="KW-0520">NAD</keyword>
<comment type="function">
    <text evidence="1 11">Catalyzes the reversible adenylation of nicotinate mononucleotide (NaMN) to nicotinic acid adenine dinucleotide (NaAD).</text>
</comment>
<dbReference type="SUPFAM" id="SSF52374">
    <property type="entry name" value="Nucleotidylyl transferase"/>
    <property type="match status" value="1"/>
</dbReference>
<dbReference type="GO" id="GO:0009435">
    <property type="term" value="P:NAD+ biosynthetic process"/>
    <property type="evidence" value="ECO:0007669"/>
    <property type="project" value="UniProtKB-UniRule"/>
</dbReference>
<keyword evidence="14" id="KW-1185">Reference proteome</keyword>
<name>A0A842HN94_9BURK</name>
<evidence type="ECO:0000256" key="11">
    <source>
        <dbReference type="HAMAP-Rule" id="MF_00244"/>
    </source>
</evidence>
<feature type="domain" description="Cytidyltransferase-like" evidence="12">
    <location>
        <begin position="8"/>
        <end position="170"/>
    </location>
</feature>
<dbReference type="Proteomes" id="UP000545386">
    <property type="component" value="Unassembled WGS sequence"/>
</dbReference>
<keyword evidence="4 11" id="KW-0662">Pyridine nucleotide biosynthesis</keyword>
<dbReference type="InterPro" id="IPR004821">
    <property type="entry name" value="Cyt_trans-like"/>
</dbReference>
<dbReference type="PANTHER" id="PTHR39321">
    <property type="entry name" value="NICOTINATE-NUCLEOTIDE ADENYLYLTRANSFERASE-RELATED"/>
    <property type="match status" value="1"/>
</dbReference>
<dbReference type="HAMAP" id="MF_00244">
    <property type="entry name" value="NaMN_adenylyltr"/>
    <property type="match status" value="1"/>
</dbReference>
<dbReference type="UniPathway" id="UPA00253">
    <property type="reaction ID" value="UER00332"/>
</dbReference>
<dbReference type="Pfam" id="PF01467">
    <property type="entry name" value="CTP_transf_like"/>
    <property type="match status" value="1"/>
</dbReference>
<dbReference type="CDD" id="cd02165">
    <property type="entry name" value="NMNAT"/>
    <property type="match status" value="1"/>
</dbReference>
<dbReference type="EMBL" id="JACJUU010000007">
    <property type="protein sequence ID" value="MBC2770339.1"/>
    <property type="molecule type" value="Genomic_DNA"/>
</dbReference>
<dbReference type="InterPro" id="IPR014729">
    <property type="entry name" value="Rossmann-like_a/b/a_fold"/>
</dbReference>
<gene>
    <name evidence="11 13" type="primary">nadD</name>
    <name evidence="13" type="ORF">GTU67_10500</name>
</gene>
<organism evidence="13 14">
    <name type="scientific">Pusillimonas minor</name>
    <dbReference type="NCBI Taxonomy" id="2697024"/>
    <lineage>
        <taxon>Bacteria</taxon>
        <taxon>Pseudomonadati</taxon>
        <taxon>Pseudomonadota</taxon>
        <taxon>Betaproteobacteria</taxon>
        <taxon>Burkholderiales</taxon>
        <taxon>Alcaligenaceae</taxon>
        <taxon>Pusillimonas</taxon>
    </lineage>
</organism>
<comment type="catalytic activity">
    <reaction evidence="10 11">
        <text>nicotinate beta-D-ribonucleotide + ATP + H(+) = deamido-NAD(+) + diphosphate</text>
        <dbReference type="Rhea" id="RHEA:22860"/>
        <dbReference type="ChEBI" id="CHEBI:15378"/>
        <dbReference type="ChEBI" id="CHEBI:30616"/>
        <dbReference type="ChEBI" id="CHEBI:33019"/>
        <dbReference type="ChEBI" id="CHEBI:57502"/>
        <dbReference type="ChEBI" id="CHEBI:58437"/>
        <dbReference type="EC" id="2.7.7.18"/>
    </reaction>
</comment>
<dbReference type="EC" id="2.7.7.18" evidence="11"/>
<evidence type="ECO:0000256" key="2">
    <source>
        <dbReference type="ARBA" id="ARBA00005019"/>
    </source>
</evidence>
<evidence type="ECO:0000256" key="4">
    <source>
        <dbReference type="ARBA" id="ARBA00022642"/>
    </source>
</evidence>
<comment type="caution">
    <text evidence="13">The sequence shown here is derived from an EMBL/GenBank/DDBJ whole genome shotgun (WGS) entry which is preliminary data.</text>
</comment>
<evidence type="ECO:0000256" key="6">
    <source>
        <dbReference type="ARBA" id="ARBA00022695"/>
    </source>
</evidence>
<dbReference type="Gene3D" id="3.40.50.620">
    <property type="entry name" value="HUPs"/>
    <property type="match status" value="1"/>
</dbReference>
<dbReference type="GO" id="GO:0004515">
    <property type="term" value="F:nicotinate-nucleotide adenylyltransferase activity"/>
    <property type="evidence" value="ECO:0007669"/>
    <property type="project" value="UniProtKB-UniRule"/>
</dbReference>
<evidence type="ECO:0000313" key="14">
    <source>
        <dbReference type="Proteomes" id="UP000545386"/>
    </source>
</evidence>
<dbReference type="GO" id="GO:0005524">
    <property type="term" value="F:ATP binding"/>
    <property type="evidence" value="ECO:0007669"/>
    <property type="project" value="UniProtKB-KW"/>
</dbReference>
<keyword evidence="8 11" id="KW-0067">ATP-binding</keyword>
<evidence type="ECO:0000256" key="5">
    <source>
        <dbReference type="ARBA" id="ARBA00022679"/>
    </source>
</evidence>
<dbReference type="InterPro" id="IPR005248">
    <property type="entry name" value="NadD/NMNAT"/>
</dbReference>
<proteinExistence type="inferred from homology"/>
<dbReference type="NCBIfam" id="TIGR00482">
    <property type="entry name" value="nicotinate (nicotinamide) nucleotide adenylyltransferase"/>
    <property type="match status" value="1"/>
</dbReference>